<dbReference type="GeneID" id="41327867"/>
<dbReference type="PaxDb" id="79929-MTBMA_c09920"/>
<dbReference type="AlphaFoldDB" id="D9PWI9"/>
<dbReference type="Proteomes" id="UP000000345">
    <property type="component" value="Chromosome"/>
</dbReference>
<dbReference type="GeneID" id="9704700"/>
<dbReference type="KEGG" id="mmg:MTBMA_c09920"/>
<evidence type="ECO:0000313" key="2">
    <source>
        <dbReference type="Proteomes" id="UP000000345"/>
    </source>
</evidence>
<reference key="1">
    <citation type="submission" date="2009-08" db="EMBL/GenBank/DDBJ databases">
        <title>The genome sequence of Methanothermobacter marburgensis.</title>
        <authorList>
            <person name="Kaster A."/>
            <person name="Seedorf H."/>
            <person name="Goenrich M."/>
            <person name="Wiezer A."/>
            <person name="Liesegang H."/>
            <person name="Thauer R."/>
            <person name="Gottschalk G."/>
        </authorList>
    </citation>
    <scope>NUCLEOTIDE SEQUENCE</scope>
    <source>
        <strain>Marburg</strain>
    </source>
</reference>
<name>D9PWI9_METTM</name>
<dbReference type="RefSeq" id="WP_013295810.1">
    <property type="nucleotide sequence ID" value="NC_014408.1"/>
</dbReference>
<dbReference type="STRING" id="79929.MTBMA_c09920"/>
<proteinExistence type="predicted"/>
<organism evidence="1 2">
    <name type="scientific">Methanothermobacter marburgensis (strain ATCC BAA-927 / DSM 2133 / JCM 14651 / NBRC 100331 / OCM 82 / Marburg)</name>
    <name type="common">Methanobacterium thermoautotrophicum</name>
    <dbReference type="NCBI Taxonomy" id="79929"/>
    <lineage>
        <taxon>Archaea</taxon>
        <taxon>Methanobacteriati</taxon>
        <taxon>Methanobacteriota</taxon>
        <taxon>Methanomada group</taxon>
        <taxon>Methanobacteria</taxon>
        <taxon>Methanobacteriales</taxon>
        <taxon>Methanobacteriaceae</taxon>
        <taxon>Methanothermobacter</taxon>
    </lineage>
</organism>
<sequence length="233" mass="25184">MNARILLVISLIFIFAFLSGGIGYITLGGPDLASAVSDGSAEVIQKGSAGNVPNTVEIRNTGDKPVRVDSGTLLASNTSGDLVIATDTHVSPGSAEDVPAYSVEPEERTVPGVKLKPAGKAPALMVDVLSSSNPSDPAEAFNTQLKLWVLARGDELNIYRGEVYAMVKKRDMRFYQLRENITAVRSELMDEYRLTEEQLSELNITSPILNQTESPFKLFSVLDALKNQIGARQ</sequence>
<evidence type="ECO:0000313" key="1">
    <source>
        <dbReference type="EMBL" id="ADL58587.1"/>
    </source>
</evidence>
<reference evidence="1 2" key="2">
    <citation type="journal article" date="2010" name="J. Bacteriol.">
        <title>Complete genome sequence of Methanothermobacter marburgensis, a methanoarchaeon model organism.</title>
        <authorList>
            <person name="Liesegang H."/>
            <person name="Kaster A.K."/>
            <person name="Wiezer A."/>
            <person name="Goenrich M."/>
            <person name="Wollherr A."/>
            <person name="Seedorf H."/>
            <person name="Gottschalk G."/>
            <person name="Thauer R.K."/>
        </authorList>
    </citation>
    <scope>NUCLEOTIDE SEQUENCE [LARGE SCALE GENOMIC DNA]</scope>
    <source>
        <strain evidence="2">ATCC BAA-927 / DSM 2133 / JCM 14651 / NBRC 100331 / OCM 82 / Marburg</strain>
    </source>
</reference>
<protein>
    <submittedName>
        <fullName evidence="1">Uncharacterized protein</fullName>
    </submittedName>
</protein>
<dbReference type="OrthoDB" id="70641at2157"/>
<accession>D9PWI9</accession>
<dbReference type="EMBL" id="CP001710">
    <property type="protein sequence ID" value="ADL58587.1"/>
    <property type="molecule type" value="Genomic_DNA"/>
</dbReference>
<dbReference type="HOGENOM" id="CLU_1202625_0_0_2"/>
<keyword evidence="2" id="KW-1185">Reference proteome</keyword>
<gene>
    <name evidence="1" type="ordered locus">MTBMA_c09920</name>
</gene>